<dbReference type="OrthoDB" id="2544298at2759"/>
<dbReference type="PHI-base" id="PHI:8068"/>
<feature type="signal peptide" evidence="1">
    <location>
        <begin position="1"/>
        <end position="23"/>
    </location>
</feature>
<protein>
    <submittedName>
        <fullName evidence="2">Uncharacterized protein</fullName>
    </submittedName>
</protein>
<evidence type="ECO:0000313" key="3">
    <source>
        <dbReference type="Proteomes" id="UP000000561"/>
    </source>
</evidence>
<dbReference type="STRING" id="237631.A0A0D1C5E3"/>
<accession>A0A0D1C5E3</accession>
<dbReference type="AlphaFoldDB" id="A0A0D1C5E3"/>
<keyword evidence="1" id="KW-0732">Signal</keyword>
<dbReference type="RefSeq" id="XP_011389576.1">
    <property type="nucleotide sequence ID" value="XM_011391274.1"/>
</dbReference>
<keyword evidence="3" id="KW-1185">Reference proteome</keyword>
<dbReference type="VEuPathDB" id="FungiDB:UMAG_12197"/>
<dbReference type="EMBL" id="CM003146">
    <property type="protein sequence ID" value="KIS68887.1"/>
    <property type="molecule type" value="Genomic_DNA"/>
</dbReference>
<evidence type="ECO:0000313" key="2">
    <source>
        <dbReference type="EMBL" id="KIS68887.1"/>
    </source>
</evidence>
<proteinExistence type="predicted"/>
<dbReference type="GeneID" id="23567950"/>
<dbReference type="Proteomes" id="UP000000561">
    <property type="component" value="Chromosome 7"/>
</dbReference>
<gene>
    <name evidence="2" type="ORF">UMAG_12197</name>
</gene>
<dbReference type="KEGG" id="uma:UMAG_12197"/>
<evidence type="ECO:0000256" key="1">
    <source>
        <dbReference type="SAM" id="SignalP"/>
    </source>
</evidence>
<name>A0A0D1C5E3_MYCMD</name>
<feature type="chain" id="PRO_5002243941" evidence="1">
    <location>
        <begin position="24"/>
        <end position="129"/>
    </location>
</feature>
<sequence length="129" mass="13998">MHRPTSLYVTLICLLGTVMSVRAATQRVGDSCSYKQNCQDWAEGVGPDWAKGAITCAVPQDGKPEKCGSGDKKGRDEFSGVCKAVGTLSATEYGCACGVHKADCPETSPFSRIFWPQDWLETAWSQVHH</sequence>
<dbReference type="InParanoid" id="A0A0D1C5E3"/>
<reference evidence="2 3" key="1">
    <citation type="journal article" date="2006" name="Nature">
        <title>Insights from the genome of the biotrophic fungal plant pathogen Ustilago maydis.</title>
        <authorList>
            <person name="Kamper J."/>
            <person name="Kahmann R."/>
            <person name="Bolker M."/>
            <person name="Ma L.J."/>
            <person name="Brefort T."/>
            <person name="Saville B.J."/>
            <person name="Banuett F."/>
            <person name="Kronstad J.W."/>
            <person name="Gold S.E."/>
            <person name="Muller O."/>
            <person name="Perlin M.H."/>
            <person name="Wosten H.A."/>
            <person name="de Vries R."/>
            <person name="Ruiz-Herrera J."/>
            <person name="Reynaga-Pena C.G."/>
            <person name="Snetselaar K."/>
            <person name="McCann M."/>
            <person name="Perez-Martin J."/>
            <person name="Feldbrugge M."/>
            <person name="Basse C.W."/>
            <person name="Steinberg G."/>
            <person name="Ibeas J.I."/>
            <person name="Holloman W."/>
            <person name="Guzman P."/>
            <person name="Farman M."/>
            <person name="Stajich J.E."/>
            <person name="Sentandreu R."/>
            <person name="Gonzalez-Prieto J.M."/>
            <person name="Kennell J.C."/>
            <person name="Molina L."/>
            <person name="Schirawski J."/>
            <person name="Mendoza-Mendoza A."/>
            <person name="Greilinger D."/>
            <person name="Munch K."/>
            <person name="Rossel N."/>
            <person name="Scherer M."/>
            <person name="Vranes M."/>
            <person name="Ladendorf O."/>
            <person name="Vincon V."/>
            <person name="Fuchs U."/>
            <person name="Sandrock B."/>
            <person name="Meng S."/>
            <person name="Ho E.C."/>
            <person name="Cahill M.J."/>
            <person name="Boyce K.J."/>
            <person name="Klose J."/>
            <person name="Klosterman S.J."/>
            <person name="Deelstra H.J."/>
            <person name="Ortiz-Castellanos L."/>
            <person name="Li W."/>
            <person name="Sanchez-Alonso P."/>
            <person name="Schreier P.H."/>
            <person name="Hauser-Hahn I."/>
            <person name="Vaupel M."/>
            <person name="Koopmann E."/>
            <person name="Friedrich G."/>
            <person name="Voss H."/>
            <person name="Schluter T."/>
            <person name="Margolis J."/>
            <person name="Platt D."/>
            <person name="Swimmer C."/>
            <person name="Gnirke A."/>
            <person name="Chen F."/>
            <person name="Vysotskaia V."/>
            <person name="Mannhaupt G."/>
            <person name="Guldener U."/>
            <person name="Munsterkotter M."/>
            <person name="Haase D."/>
            <person name="Oesterheld M."/>
            <person name="Mewes H.W."/>
            <person name="Mauceli E.W."/>
            <person name="DeCaprio D."/>
            <person name="Wade C.M."/>
            <person name="Butler J."/>
            <person name="Young S."/>
            <person name="Jaffe D.B."/>
            <person name="Calvo S."/>
            <person name="Nusbaum C."/>
            <person name="Galagan J."/>
            <person name="Birren B.W."/>
        </authorList>
    </citation>
    <scope>NUCLEOTIDE SEQUENCE [LARGE SCALE GENOMIC DNA]</scope>
    <source>
        <strain evidence="3">DSM 14603 / FGSC 9021 / UM521</strain>
    </source>
</reference>
<organism evidence="2 3">
    <name type="scientific">Mycosarcoma maydis</name>
    <name type="common">Corn smut fungus</name>
    <name type="synonym">Ustilago maydis</name>
    <dbReference type="NCBI Taxonomy" id="5270"/>
    <lineage>
        <taxon>Eukaryota</taxon>
        <taxon>Fungi</taxon>
        <taxon>Dikarya</taxon>
        <taxon>Basidiomycota</taxon>
        <taxon>Ustilaginomycotina</taxon>
        <taxon>Ustilaginomycetes</taxon>
        <taxon>Ustilaginales</taxon>
        <taxon>Ustilaginaceae</taxon>
        <taxon>Mycosarcoma</taxon>
    </lineage>
</organism>